<evidence type="ECO:0000256" key="5">
    <source>
        <dbReference type="HAMAP-Rule" id="MF_00182"/>
    </source>
</evidence>
<dbReference type="PANTHER" id="PTHR11138:SF5">
    <property type="entry name" value="METHIONYL-TRNA FORMYLTRANSFERASE, MITOCHONDRIAL"/>
    <property type="match status" value="1"/>
</dbReference>
<name>A0A9D1IBJ7_9FIRM</name>
<dbReference type="InterPro" id="IPR044135">
    <property type="entry name" value="Met-tRNA-FMT_C"/>
</dbReference>
<dbReference type="SUPFAM" id="SSF50486">
    <property type="entry name" value="FMT C-terminal domain-like"/>
    <property type="match status" value="1"/>
</dbReference>
<dbReference type="Pfam" id="PF02911">
    <property type="entry name" value="Formyl_trans_C"/>
    <property type="match status" value="1"/>
</dbReference>
<dbReference type="InterPro" id="IPR005794">
    <property type="entry name" value="Fmt"/>
</dbReference>
<reference evidence="8" key="1">
    <citation type="submission" date="2020-10" db="EMBL/GenBank/DDBJ databases">
        <authorList>
            <person name="Gilroy R."/>
        </authorList>
    </citation>
    <scope>NUCLEOTIDE SEQUENCE</scope>
    <source>
        <strain evidence="8">ChiHcec3-11533</strain>
    </source>
</reference>
<dbReference type="AlphaFoldDB" id="A0A9D1IBJ7"/>
<dbReference type="Gene3D" id="3.40.50.12230">
    <property type="match status" value="1"/>
</dbReference>
<comment type="catalytic activity">
    <reaction evidence="5">
        <text>L-methionyl-tRNA(fMet) + (6R)-10-formyltetrahydrofolate = N-formyl-L-methionyl-tRNA(fMet) + (6S)-5,6,7,8-tetrahydrofolate + H(+)</text>
        <dbReference type="Rhea" id="RHEA:24380"/>
        <dbReference type="Rhea" id="RHEA-COMP:9952"/>
        <dbReference type="Rhea" id="RHEA-COMP:9953"/>
        <dbReference type="ChEBI" id="CHEBI:15378"/>
        <dbReference type="ChEBI" id="CHEBI:57453"/>
        <dbReference type="ChEBI" id="CHEBI:78530"/>
        <dbReference type="ChEBI" id="CHEBI:78844"/>
        <dbReference type="ChEBI" id="CHEBI:195366"/>
        <dbReference type="EC" id="2.1.2.9"/>
    </reaction>
</comment>
<evidence type="ECO:0000256" key="3">
    <source>
        <dbReference type="ARBA" id="ARBA00022679"/>
    </source>
</evidence>
<dbReference type="EMBL" id="DVMU01000152">
    <property type="protein sequence ID" value="HIU34247.1"/>
    <property type="molecule type" value="Genomic_DNA"/>
</dbReference>
<evidence type="ECO:0000256" key="4">
    <source>
        <dbReference type="ARBA" id="ARBA00022917"/>
    </source>
</evidence>
<accession>A0A9D1IBJ7</accession>
<dbReference type="InterPro" id="IPR041711">
    <property type="entry name" value="Met-tRNA-FMT_N"/>
</dbReference>
<feature type="domain" description="Formyl transferase N-terminal" evidence="6">
    <location>
        <begin position="4"/>
        <end position="182"/>
    </location>
</feature>
<evidence type="ECO:0000259" key="6">
    <source>
        <dbReference type="Pfam" id="PF00551"/>
    </source>
</evidence>
<comment type="function">
    <text evidence="5">Attaches a formyl group to the free amino group of methionyl-tRNA(fMet). The formyl group appears to play a dual role in the initiator identity of N-formylmethionyl-tRNA by promoting its recognition by IF2 and preventing the misappropriation of this tRNA by the elongation apparatus.</text>
</comment>
<comment type="caution">
    <text evidence="8">The sequence shown here is derived from an EMBL/GenBank/DDBJ whole genome shotgun (WGS) entry which is preliminary data.</text>
</comment>
<proteinExistence type="inferred from homology"/>
<protein>
    <recommendedName>
        <fullName evidence="2 5">Methionyl-tRNA formyltransferase</fullName>
        <ecNumber evidence="2 5">2.1.2.9</ecNumber>
    </recommendedName>
</protein>
<dbReference type="CDD" id="cd08646">
    <property type="entry name" value="FMT_core_Met-tRNA-FMT_N"/>
    <property type="match status" value="1"/>
</dbReference>
<dbReference type="GO" id="GO:0005829">
    <property type="term" value="C:cytosol"/>
    <property type="evidence" value="ECO:0007669"/>
    <property type="project" value="TreeGrafter"/>
</dbReference>
<gene>
    <name evidence="5" type="primary">fmt</name>
    <name evidence="8" type="ORF">IAB02_06765</name>
</gene>
<evidence type="ECO:0000313" key="8">
    <source>
        <dbReference type="EMBL" id="HIU34247.1"/>
    </source>
</evidence>
<dbReference type="NCBIfam" id="TIGR00460">
    <property type="entry name" value="fmt"/>
    <property type="match status" value="1"/>
</dbReference>
<dbReference type="InterPro" id="IPR001555">
    <property type="entry name" value="GART_AS"/>
</dbReference>
<feature type="binding site" evidence="5">
    <location>
        <begin position="111"/>
        <end position="114"/>
    </location>
    <ligand>
        <name>(6S)-5,6,7,8-tetrahydrofolate</name>
        <dbReference type="ChEBI" id="CHEBI:57453"/>
    </ligand>
</feature>
<dbReference type="EC" id="2.1.2.9" evidence="2 5"/>
<keyword evidence="4 5" id="KW-0648">Protein biosynthesis</keyword>
<dbReference type="InterPro" id="IPR011034">
    <property type="entry name" value="Formyl_transferase-like_C_sf"/>
</dbReference>
<dbReference type="InterPro" id="IPR005793">
    <property type="entry name" value="Formyl_trans_C"/>
</dbReference>
<dbReference type="InterPro" id="IPR036477">
    <property type="entry name" value="Formyl_transf_N_sf"/>
</dbReference>
<evidence type="ECO:0000313" key="9">
    <source>
        <dbReference type="Proteomes" id="UP000824072"/>
    </source>
</evidence>
<dbReference type="SUPFAM" id="SSF53328">
    <property type="entry name" value="Formyltransferase"/>
    <property type="match status" value="1"/>
</dbReference>
<dbReference type="HAMAP" id="MF_00182">
    <property type="entry name" value="Formyl_trans"/>
    <property type="match status" value="1"/>
</dbReference>
<evidence type="ECO:0000256" key="1">
    <source>
        <dbReference type="ARBA" id="ARBA00010699"/>
    </source>
</evidence>
<evidence type="ECO:0000259" key="7">
    <source>
        <dbReference type="Pfam" id="PF02911"/>
    </source>
</evidence>
<reference evidence="8" key="2">
    <citation type="journal article" date="2021" name="PeerJ">
        <title>Extensive microbial diversity within the chicken gut microbiome revealed by metagenomics and culture.</title>
        <authorList>
            <person name="Gilroy R."/>
            <person name="Ravi A."/>
            <person name="Getino M."/>
            <person name="Pursley I."/>
            <person name="Horton D.L."/>
            <person name="Alikhan N.F."/>
            <person name="Baker D."/>
            <person name="Gharbi K."/>
            <person name="Hall N."/>
            <person name="Watson M."/>
            <person name="Adriaenssens E.M."/>
            <person name="Foster-Nyarko E."/>
            <person name="Jarju S."/>
            <person name="Secka A."/>
            <person name="Antonio M."/>
            <person name="Oren A."/>
            <person name="Chaudhuri R.R."/>
            <person name="La Ragione R."/>
            <person name="Hildebrand F."/>
            <person name="Pallen M.J."/>
        </authorList>
    </citation>
    <scope>NUCLEOTIDE SEQUENCE</scope>
    <source>
        <strain evidence="8">ChiHcec3-11533</strain>
    </source>
</reference>
<dbReference type="PANTHER" id="PTHR11138">
    <property type="entry name" value="METHIONYL-TRNA FORMYLTRANSFERASE"/>
    <property type="match status" value="1"/>
</dbReference>
<feature type="domain" description="Formyl transferase C-terminal" evidence="7">
    <location>
        <begin position="206"/>
        <end position="301"/>
    </location>
</feature>
<keyword evidence="3 5" id="KW-0808">Transferase</keyword>
<dbReference type="CDD" id="cd08704">
    <property type="entry name" value="Met_tRNA_FMT_C"/>
    <property type="match status" value="1"/>
</dbReference>
<dbReference type="InterPro" id="IPR002376">
    <property type="entry name" value="Formyl_transf_N"/>
</dbReference>
<dbReference type="GO" id="GO:0004479">
    <property type="term" value="F:methionyl-tRNA formyltransferase activity"/>
    <property type="evidence" value="ECO:0007669"/>
    <property type="project" value="UniProtKB-UniRule"/>
</dbReference>
<evidence type="ECO:0000256" key="2">
    <source>
        <dbReference type="ARBA" id="ARBA00012261"/>
    </source>
</evidence>
<sequence>MKARIVFMGTPEFACPSLEALIENGYDVVGAFTQPDRPVGRGHKVRACPAKELAAHRGIEVFQFERVRRAEGVEALKNLRPDVMVTAAFGQILSREILEIPRCGTVNVHASLLPRHRGAAPINWAILQGDAVTGVTTMLTDAGLDTGAMLLRRETAIGPEETAGELTERLSLLGAQVLIETLEGYLAGKISPVPQDEALASYEPMLKKEMGEIDWRRPAREIACQVRGLNPWPCAYSGDLKILRARESSQAAEDGAKPGQVLLSSAKQGLHIQCGEGALEVTELQAPGGKKMAARAYLAGRQIPVGTIL</sequence>
<comment type="similarity">
    <text evidence="1 5">Belongs to the Fmt family.</text>
</comment>
<dbReference type="FunFam" id="3.40.50.12230:FF:000001">
    <property type="entry name" value="Methionyl-tRNA formyltransferase"/>
    <property type="match status" value="1"/>
</dbReference>
<dbReference type="Proteomes" id="UP000824072">
    <property type="component" value="Unassembled WGS sequence"/>
</dbReference>
<dbReference type="PROSITE" id="PS00373">
    <property type="entry name" value="GART"/>
    <property type="match status" value="1"/>
</dbReference>
<dbReference type="Pfam" id="PF00551">
    <property type="entry name" value="Formyl_trans_N"/>
    <property type="match status" value="1"/>
</dbReference>
<organism evidence="8 9">
    <name type="scientific">Candidatus Pullichristensenella excrementigallinarum</name>
    <dbReference type="NCBI Taxonomy" id="2840907"/>
    <lineage>
        <taxon>Bacteria</taxon>
        <taxon>Bacillati</taxon>
        <taxon>Bacillota</taxon>
        <taxon>Clostridia</taxon>
        <taxon>Candidatus Pullichristensenella</taxon>
    </lineage>
</organism>